<dbReference type="Gene3D" id="3.30.1340.30">
    <property type="match status" value="1"/>
</dbReference>
<gene>
    <name evidence="3" type="ORF">QO002_001394</name>
</gene>
<keyword evidence="4" id="KW-1185">Reference proteome</keyword>
<dbReference type="InterPro" id="IPR007055">
    <property type="entry name" value="BON_dom"/>
</dbReference>
<dbReference type="PROSITE" id="PS50914">
    <property type="entry name" value="BON"/>
    <property type="match status" value="1"/>
</dbReference>
<dbReference type="RefSeq" id="WP_307227996.1">
    <property type="nucleotide sequence ID" value="NZ_JAUSVF010000001.1"/>
</dbReference>
<organism evidence="3 4">
    <name type="scientific">Pararhizobium capsulatum DSM 1112</name>
    <dbReference type="NCBI Taxonomy" id="1121113"/>
    <lineage>
        <taxon>Bacteria</taxon>
        <taxon>Pseudomonadati</taxon>
        <taxon>Pseudomonadota</taxon>
        <taxon>Alphaproteobacteria</taxon>
        <taxon>Hyphomicrobiales</taxon>
        <taxon>Rhizobiaceae</taxon>
        <taxon>Rhizobium/Agrobacterium group</taxon>
        <taxon>Pararhizobium</taxon>
    </lineage>
</organism>
<reference evidence="3 4" key="1">
    <citation type="submission" date="2023-07" db="EMBL/GenBank/DDBJ databases">
        <title>Genomic Encyclopedia of Type Strains, Phase IV (KMG-IV): sequencing the most valuable type-strain genomes for metagenomic binning, comparative biology and taxonomic classification.</title>
        <authorList>
            <person name="Goeker M."/>
        </authorList>
    </citation>
    <scope>NUCLEOTIDE SEQUENCE [LARGE SCALE GENOMIC DNA]</scope>
    <source>
        <strain evidence="3 4">DSM 1112</strain>
    </source>
</reference>
<feature type="compositionally biased region" description="Basic and acidic residues" evidence="1">
    <location>
        <begin position="1"/>
        <end position="22"/>
    </location>
</feature>
<feature type="compositionally biased region" description="Acidic residues" evidence="1">
    <location>
        <begin position="23"/>
        <end position="33"/>
    </location>
</feature>
<evidence type="ECO:0000313" key="3">
    <source>
        <dbReference type="EMBL" id="MDQ0319256.1"/>
    </source>
</evidence>
<comment type="caution">
    <text evidence="3">The sequence shown here is derived from an EMBL/GenBank/DDBJ whole genome shotgun (WGS) entry which is preliminary data.</text>
</comment>
<feature type="domain" description="BON" evidence="2">
    <location>
        <begin position="94"/>
        <end position="161"/>
    </location>
</feature>
<feature type="region of interest" description="Disordered" evidence="1">
    <location>
        <begin position="1"/>
        <end position="93"/>
    </location>
</feature>
<dbReference type="Proteomes" id="UP001230207">
    <property type="component" value="Unassembled WGS sequence"/>
</dbReference>
<proteinExistence type="predicted"/>
<sequence length="172" mass="19008">MDRMKHAARENSDNEPTSREEDYRDYEERDIDDGWPYADARTGSDTLTGNGAYGASRENFDESGNPGYQTGSETRIRSSGGPDLLKDDPEQDIDDDVLEQKITDILEAGDVDMSGFEIRIDEGVVTLEGEVDAAEDRRLVGVTIQRIAGVKAVHNRLGLRAADANLPSDWDD</sequence>
<protein>
    <recommendedName>
        <fullName evidence="2">BON domain-containing protein</fullName>
    </recommendedName>
</protein>
<name>A0ABU0BLZ8_9HYPH</name>
<dbReference type="EMBL" id="JAUSVF010000001">
    <property type="protein sequence ID" value="MDQ0319256.1"/>
    <property type="molecule type" value="Genomic_DNA"/>
</dbReference>
<evidence type="ECO:0000313" key="4">
    <source>
        <dbReference type="Proteomes" id="UP001230207"/>
    </source>
</evidence>
<accession>A0ABU0BLZ8</accession>
<evidence type="ECO:0000256" key="1">
    <source>
        <dbReference type="SAM" id="MobiDB-lite"/>
    </source>
</evidence>
<dbReference type="Pfam" id="PF04972">
    <property type="entry name" value="BON"/>
    <property type="match status" value="1"/>
</dbReference>
<evidence type="ECO:0000259" key="2">
    <source>
        <dbReference type="PROSITE" id="PS50914"/>
    </source>
</evidence>